<evidence type="ECO:0000256" key="1">
    <source>
        <dbReference type="SAM" id="Phobius"/>
    </source>
</evidence>
<sequence length="120" mass="13184">MAITTVAVLGGALVAIAVATVVVWSKQPDHRPIRQAWAEAPHSQRWDWSTRLLYCFSLFFVSIPLWPPLVRAIGAGALATVLIVGGAGYARARSREGNPVDVTGPWRRARTHVRAVFRRS</sequence>
<feature type="transmembrane region" description="Helical" evidence="1">
    <location>
        <begin position="6"/>
        <end position="25"/>
    </location>
</feature>
<accession>A0A929BDL0</accession>
<keyword evidence="3" id="KW-1185">Reference proteome</keyword>
<keyword evidence="1" id="KW-0812">Transmembrane</keyword>
<protein>
    <submittedName>
        <fullName evidence="2">Uncharacterized protein</fullName>
    </submittedName>
</protein>
<keyword evidence="1" id="KW-1133">Transmembrane helix</keyword>
<feature type="transmembrane region" description="Helical" evidence="1">
    <location>
        <begin position="72"/>
        <end position="90"/>
    </location>
</feature>
<keyword evidence="1" id="KW-0472">Membrane</keyword>
<name>A0A929BDL0_9PSEU</name>
<gene>
    <name evidence="2" type="ORF">IQ251_13950</name>
</gene>
<proteinExistence type="predicted"/>
<comment type="caution">
    <text evidence="2">The sequence shown here is derived from an EMBL/GenBank/DDBJ whole genome shotgun (WGS) entry which is preliminary data.</text>
</comment>
<dbReference type="EMBL" id="JADEYC010000021">
    <property type="protein sequence ID" value="MBE9375552.1"/>
    <property type="molecule type" value="Genomic_DNA"/>
</dbReference>
<organism evidence="2 3">
    <name type="scientific">Saccharopolyspora montiporae</name>
    <dbReference type="NCBI Taxonomy" id="2781240"/>
    <lineage>
        <taxon>Bacteria</taxon>
        <taxon>Bacillati</taxon>
        <taxon>Actinomycetota</taxon>
        <taxon>Actinomycetes</taxon>
        <taxon>Pseudonocardiales</taxon>
        <taxon>Pseudonocardiaceae</taxon>
        <taxon>Saccharopolyspora</taxon>
    </lineage>
</organism>
<dbReference type="AlphaFoldDB" id="A0A929BDL0"/>
<reference evidence="2" key="1">
    <citation type="submission" date="2020-10" db="EMBL/GenBank/DDBJ databases">
        <title>Diversity and distribution of actinomycetes associated with coral in the coast of Hainan.</title>
        <authorList>
            <person name="Li F."/>
        </authorList>
    </citation>
    <scope>NUCLEOTIDE SEQUENCE</scope>
    <source>
        <strain evidence="2">HNM0983</strain>
    </source>
</reference>
<dbReference type="Proteomes" id="UP000598360">
    <property type="component" value="Unassembled WGS sequence"/>
</dbReference>
<dbReference type="RefSeq" id="WP_193928991.1">
    <property type="nucleotide sequence ID" value="NZ_JADEYC010000021.1"/>
</dbReference>
<evidence type="ECO:0000313" key="3">
    <source>
        <dbReference type="Proteomes" id="UP000598360"/>
    </source>
</evidence>
<evidence type="ECO:0000313" key="2">
    <source>
        <dbReference type="EMBL" id="MBE9375552.1"/>
    </source>
</evidence>